<accession>A0AC60A7L8</accession>
<protein>
    <submittedName>
        <fullName evidence="1">Uncharacterized protein</fullName>
    </submittedName>
</protein>
<evidence type="ECO:0000313" key="1">
    <source>
        <dbReference type="EMBL" id="CAN0553291.1"/>
    </source>
</evidence>
<proteinExistence type="predicted"/>
<organism evidence="1 2">
    <name type="scientific">Rangifer tarandus platyrhynchus</name>
    <name type="common">Svalbard reindeer</name>
    <dbReference type="NCBI Taxonomy" id="3082113"/>
    <lineage>
        <taxon>Eukaryota</taxon>
        <taxon>Metazoa</taxon>
        <taxon>Chordata</taxon>
        <taxon>Craniata</taxon>
        <taxon>Vertebrata</taxon>
        <taxon>Euteleostomi</taxon>
        <taxon>Mammalia</taxon>
        <taxon>Eutheria</taxon>
        <taxon>Laurasiatheria</taxon>
        <taxon>Artiodactyla</taxon>
        <taxon>Ruminantia</taxon>
        <taxon>Pecora</taxon>
        <taxon>Cervidae</taxon>
        <taxon>Odocoileinae</taxon>
        <taxon>Rangifer</taxon>
    </lineage>
</organism>
<gene>
    <name evidence="1" type="ORF">MRATA1EN22A_LOCUS26520</name>
</gene>
<sequence>MIQLVRGSSTIPSKRLFGFRTEISATCKEIDEEETACREHWLCASRWDGTLHPTVHFYSALGTEPHLAEFTELWHARVETERPRKAQDAESTASQAAEEWRGGGGKRPWNPGRASIPRKPRVFLGGKSKGGRWGACGFRN</sequence>
<evidence type="ECO:0000313" key="2">
    <source>
        <dbReference type="Proteomes" id="UP001162501"/>
    </source>
</evidence>
<name>A0AC60A7L8_RANTA</name>
<reference evidence="1" key="2">
    <citation type="submission" date="2025-03" db="EMBL/GenBank/DDBJ databases">
        <authorList>
            <consortium name="ELIXIR-Norway"/>
            <consortium name="Elixir Norway"/>
        </authorList>
    </citation>
    <scope>NUCLEOTIDE SEQUENCE</scope>
</reference>
<dbReference type="Proteomes" id="UP001162501">
    <property type="component" value="Chromosome 7"/>
</dbReference>
<dbReference type="EMBL" id="OX596091">
    <property type="protein sequence ID" value="CAN0553291.1"/>
    <property type="molecule type" value="Genomic_DNA"/>
</dbReference>
<reference evidence="1" key="1">
    <citation type="submission" date="2023-05" db="EMBL/GenBank/DDBJ databases">
        <authorList>
            <consortium name="ELIXIR-Norway"/>
        </authorList>
    </citation>
    <scope>NUCLEOTIDE SEQUENCE</scope>
</reference>